<name>A0A7D4BY79_9BACT</name>
<keyword evidence="3" id="KW-1185">Reference proteome</keyword>
<dbReference type="KEGG" id="ttz:FHG85_01010"/>
<dbReference type="InterPro" id="IPR007421">
    <property type="entry name" value="Schlafen_AlbA_2_dom"/>
</dbReference>
<protein>
    <submittedName>
        <fullName evidence="2">ATP-binding protein</fullName>
    </submittedName>
</protein>
<keyword evidence="2" id="KW-0547">Nucleotide-binding</keyword>
<sequence>MSRYIANLISRGEGLTLDFKHSITDSRKIARSLVAFANTAGGNLLIGVKDNGNIAGVNSDEEYYMVEAASQLYCKPEVPFEVVRWDINEKTILEVKVKPSKRKPHKAPDKSGKYKAYIRINDQNIVASHVQLKIWKAQKSKKPINMLLGEVENTLIEYLKKNSSITIDKFSRIGFISLSEAERILIDMTVMGLVEYKNLHDQDIFLLNIQNKT</sequence>
<dbReference type="InterPro" id="IPR038461">
    <property type="entry name" value="Schlafen_AlbA_2_dom_sf"/>
</dbReference>
<keyword evidence="2" id="KW-0067">ATP-binding</keyword>
<feature type="domain" description="Schlafen AlbA-2" evidence="1">
    <location>
        <begin position="13"/>
        <end position="125"/>
    </location>
</feature>
<accession>A0A7D4BY79</accession>
<dbReference type="GO" id="GO:0005524">
    <property type="term" value="F:ATP binding"/>
    <property type="evidence" value="ECO:0007669"/>
    <property type="project" value="UniProtKB-KW"/>
</dbReference>
<reference evidence="2 3" key="1">
    <citation type="submission" date="2019-07" db="EMBL/GenBank/DDBJ databases">
        <title>Thalassofilum flectens gen. nov., sp. nov., a novel moderate thermophilic anaerobe from a shallow sea hot spring in Kunashir Island (Russia), representing a new family in the order Bacteroidales, and proposal of Thalassofilacea fam. nov.</title>
        <authorList>
            <person name="Kochetkova T.V."/>
            <person name="Podosokorskaya O.A."/>
            <person name="Novikov A."/>
            <person name="Elcheninov A.G."/>
            <person name="Toshchakov S.V."/>
            <person name="Kublanov I.V."/>
        </authorList>
    </citation>
    <scope>NUCLEOTIDE SEQUENCE [LARGE SCALE GENOMIC DNA]</scope>
    <source>
        <strain evidence="2 3">38-H</strain>
    </source>
</reference>
<dbReference type="PANTHER" id="PTHR30595">
    <property type="entry name" value="GLPR-RELATED TRANSCRIPTIONAL REPRESSOR"/>
    <property type="match status" value="1"/>
</dbReference>
<evidence type="ECO:0000313" key="2">
    <source>
        <dbReference type="EMBL" id="QKG78904.1"/>
    </source>
</evidence>
<evidence type="ECO:0000259" key="1">
    <source>
        <dbReference type="Pfam" id="PF04326"/>
    </source>
</evidence>
<evidence type="ECO:0000313" key="3">
    <source>
        <dbReference type="Proteomes" id="UP000500961"/>
    </source>
</evidence>
<proteinExistence type="predicted"/>
<gene>
    <name evidence="2" type="ORF">FHG85_01010</name>
</gene>
<dbReference type="Gene3D" id="3.30.950.30">
    <property type="entry name" value="Schlafen, AAA domain"/>
    <property type="match status" value="1"/>
</dbReference>
<dbReference type="RefSeq" id="WP_173072419.1">
    <property type="nucleotide sequence ID" value="NZ_CP041345.1"/>
</dbReference>
<dbReference type="Pfam" id="PF04326">
    <property type="entry name" value="SLFN_AlbA_2"/>
    <property type="match status" value="1"/>
</dbReference>
<dbReference type="PANTHER" id="PTHR30595:SF6">
    <property type="entry name" value="SCHLAFEN ALBA-2 DOMAIN-CONTAINING PROTEIN"/>
    <property type="match status" value="1"/>
</dbReference>
<dbReference type="EMBL" id="CP041345">
    <property type="protein sequence ID" value="QKG78904.1"/>
    <property type="molecule type" value="Genomic_DNA"/>
</dbReference>
<organism evidence="2 3">
    <name type="scientific">Tenuifilum thalassicum</name>
    <dbReference type="NCBI Taxonomy" id="2590900"/>
    <lineage>
        <taxon>Bacteria</taxon>
        <taxon>Pseudomonadati</taxon>
        <taxon>Bacteroidota</taxon>
        <taxon>Bacteroidia</taxon>
        <taxon>Bacteroidales</taxon>
        <taxon>Tenuifilaceae</taxon>
        <taxon>Tenuifilum</taxon>
    </lineage>
</organism>
<dbReference type="Proteomes" id="UP000500961">
    <property type="component" value="Chromosome"/>
</dbReference>
<dbReference type="AlphaFoldDB" id="A0A7D4BY79"/>